<reference evidence="2" key="1">
    <citation type="journal article" date="2020" name="Nature">
        <title>Giant virus diversity and host interactions through global metagenomics.</title>
        <authorList>
            <person name="Schulz F."/>
            <person name="Roux S."/>
            <person name="Paez-Espino D."/>
            <person name="Jungbluth S."/>
            <person name="Walsh D.A."/>
            <person name="Denef V.J."/>
            <person name="McMahon K.D."/>
            <person name="Konstantinidis K.T."/>
            <person name="Eloe-Fadrosh E.A."/>
            <person name="Kyrpides N.C."/>
            <person name="Woyke T."/>
        </authorList>
    </citation>
    <scope>NUCLEOTIDE SEQUENCE</scope>
    <source>
        <strain evidence="2">GVMAG-M-3300022752-66</strain>
    </source>
</reference>
<dbReference type="EMBL" id="MN739496">
    <property type="protein sequence ID" value="QHT08472.1"/>
    <property type="molecule type" value="Genomic_DNA"/>
</dbReference>
<accession>A0A6C0CWC6</accession>
<dbReference type="InterPro" id="IPR029063">
    <property type="entry name" value="SAM-dependent_MTases_sf"/>
</dbReference>
<dbReference type="Gene3D" id="3.40.50.150">
    <property type="entry name" value="Vaccinia Virus protein VP39"/>
    <property type="match status" value="1"/>
</dbReference>
<evidence type="ECO:0000313" key="2">
    <source>
        <dbReference type="EMBL" id="QHT08472.1"/>
    </source>
</evidence>
<dbReference type="AlphaFoldDB" id="A0A6C0CWC6"/>
<dbReference type="NCBIfam" id="TIGR01444">
    <property type="entry name" value="fkbM_fam"/>
    <property type="match status" value="1"/>
</dbReference>
<name>A0A6C0CWC6_9ZZZZ</name>
<protein>
    <recommendedName>
        <fullName evidence="1">Methyltransferase FkbM domain-containing protein</fullName>
    </recommendedName>
</protein>
<evidence type="ECO:0000259" key="1">
    <source>
        <dbReference type="Pfam" id="PF05050"/>
    </source>
</evidence>
<proteinExistence type="predicted"/>
<dbReference type="InterPro" id="IPR006342">
    <property type="entry name" value="FkbM_mtfrase"/>
</dbReference>
<feature type="domain" description="Methyltransferase FkbM" evidence="1">
    <location>
        <begin position="67"/>
        <end position="220"/>
    </location>
</feature>
<sequence length="316" mass="37117">MTDFSCKTTIGYLDENLLGRNNVRNKKITYIQNDLYIGAVIKSGGYWEEWMFKYIKSNYIKNTNMIDLGGNIGTTTLLMSEVLSNNCKIFTFEPLYSDILLKNILDNNLTDKVALYPYGVGNEIKTIKTKPVNLSNTYNYGGVHLSSILEDTDDSSKINIVPLDYFNFENVSLIKIDVEGMEIQVLEGCLNLIRRCKPTIIIETHQLNTLRETYIFKELLLLGYDLYAIPEGHNDFIMKIKTLPLANLPFFNKRVIRRIRLIRRMRAIQRMRAIKQMREIQRMRAIKQMREIQRMRAIQRMQEIQQNEKRLFKLNF</sequence>
<dbReference type="Pfam" id="PF05050">
    <property type="entry name" value="Methyltransf_21"/>
    <property type="match status" value="1"/>
</dbReference>
<dbReference type="InterPro" id="IPR052514">
    <property type="entry name" value="SAM-dependent_MTase"/>
</dbReference>
<dbReference type="PANTHER" id="PTHR34203:SF15">
    <property type="entry name" value="SLL1173 PROTEIN"/>
    <property type="match status" value="1"/>
</dbReference>
<dbReference type="SUPFAM" id="SSF53335">
    <property type="entry name" value="S-adenosyl-L-methionine-dependent methyltransferases"/>
    <property type="match status" value="1"/>
</dbReference>
<dbReference type="PANTHER" id="PTHR34203">
    <property type="entry name" value="METHYLTRANSFERASE, FKBM FAMILY PROTEIN"/>
    <property type="match status" value="1"/>
</dbReference>
<organism evidence="2">
    <name type="scientific">viral metagenome</name>
    <dbReference type="NCBI Taxonomy" id="1070528"/>
    <lineage>
        <taxon>unclassified sequences</taxon>
        <taxon>metagenomes</taxon>
        <taxon>organismal metagenomes</taxon>
    </lineage>
</organism>